<reference evidence="3" key="1">
    <citation type="journal article" date="2019" name="Int. J. Syst. Evol. Microbiol.">
        <title>The Global Catalogue of Microorganisms (GCM) 10K type strain sequencing project: providing services to taxonomists for standard genome sequencing and annotation.</title>
        <authorList>
            <consortium name="The Broad Institute Genomics Platform"/>
            <consortium name="The Broad Institute Genome Sequencing Center for Infectious Disease"/>
            <person name="Wu L."/>
            <person name="Ma J."/>
        </authorList>
    </citation>
    <scope>NUCLEOTIDE SEQUENCE [LARGE SCALE GENOMIC DNA]</scope>
    <source>
        <strain evidence="3">JCM 10671</strain>
    </source>
</reference>
<evidence type="ECO:0000313" key="3">
    <source>
        <dbReference type="Proteomes" id="UP001500957"/>
    </source>
</evidence>
<protein>
    <recommendedName>
        <fullName evidence="4">C2H2-type domain-containing protein</fullName>
    </recommendedName>
</protein>
<dbReference type="Proteomes" id="UP001500957">
    <property type="component" value="Unassembled WGS sequence"/>
</dbReference>
<dbReference type="EMBL" id="BAAAHE010000030">
    <property type="protein sequence ID" value="GAA0627651.1"/>
    <property type="molecule type" value="Genomic_DNA"/>
</dbReference>
<accession>A0ABP3SC92</accession>
<comment type="caution">
    <text evidence="2">The sequence shown here is derived from an EMBL/GenBank/DDBJ whole genome shotgun (WGS) entry which is preliminary data.</text>
</comment>
<evidence type="ECO:0000313" key="2">
    <source>
        <dbReference type="EMBL" id="GAA0627651.1"/>
    </source>
</evidence>
<evidence type="ECO:0000256" key="1">
    <source>
        <dbReference type="SAM" id="Coils"/>
    </source>
</evidence>
<organism evidence="2 3">
    <name type="scientific">Sporichthya brevicatena</name>
    <dbReference type="NCBI Taxonomy" id="171442"/>
    <lineage>
        <taxon>Bacteria</taxon>
        <taxon>Bacillati</taxon>
        <taxon>Actinomycetota</taxon>
        <taxon>Actinomycetes</taxon>
        <taxon>Sporichthyales</taxon>
        <taxon>Sporichthyaceae</taxon>
        <taxon>Sporichthya</taxon>
    </lineage>
</organism>
<keyword evidence="1" id="KW-0175">Coiled coil</keyword>
<keyword evidence="3" id="KW-1185">Reference proteome</keyword>
<gene>
    <name evidence="2" type="ORF">GCM10009547_34020</name>
</gene>
<name>A0ABP3SC92_9ACTN</name>
<feature type="coiled-coil region" evidence="1">
    <location>
        <begin position="34"/>
        <end position="61"/>
    </location>
</feature>
<evidence type="ECO:0008006" key="4">
    <source>
        <dbReference type="Google" id="ProtNLM"/>
    </source>
</evidence>
<sequence>MEMECLVMFSNEDLAREHMRVRLCEAEHERLLATVRRQRRAERLQRRAARAQRRAELAVARVAGA</sequence>
<proteinExistence type="predicted"/>